<organism evidence="1 2">
    <name type="scientific">Ancylostoma duodenale</name>
    <dbReference type="NCBI Taxonomy" id="51022"/>
    <lineage>
        <taxon>Eukaryota</taxon>
        <taxon>Metazoa</taxon>
        <taxon>Ecdysozoa</taxon>
        <taxon>Nematoda</taxon>
        <taxon>Chromadorea</taxon>
        <taxon>Rhabditida</taxon>
        <taxon>Rhabditina</taxon>
        <taxon>Rhabditomorpha</taxon>
        <taxon>Strongyloidea</taxon>
        <taxon>Ancylostomatidae</taxon>
        <taxon>Ancylostomatinae</taxon>
        <taxon>Ancylostoma</taxon>
    </lineage>
</organism>
<dbReference type="OrthoDB" id="5786541at2759"/>
<keyword evidence="2" id="KW-1185">Reference proteome</keyword>
<accession>A0A0C2CAZ6</accession>
<evidence type="ECO:0000313" key="2">
    <source>
        <dbReference type="Proteomes" id="UP000054047"/>
    </source>
</evidence>
<gene>
    <name evidence="1" type="ORF">ANCDUO_22917</name>
</gene>
<evidence type="ECO:0000313" key="1">
    <source>
        <dbReference type="EMBL" id="KIH47027.1"/>
    </source>
</evidence>
<dbReference type="Proteomes" id="UP000054047">
    <property type="component" value="Unassembled WGS sequence"/>
</dbReference>
<reference evidence="1 2" key="1">
    <citation type="submission" date="2013-12" db="EMBL/GenBank/DDBJ databases">
        <title>Draft genome of the parsitic nematode Ancylostoma duodenale.</title>
        <authorList>
            <person name="Mitreva M."/>
        </authorList>
    </citation>
    <scope>NUCLEOTIDE SEQUENCE [LARGE SCALE GENOMIC DNA]</scope>
    <source>
        <strain evidence="1 2">Zhejiang</strain>
    </source>
</reference>
<protein>
    <submittedName>
        <fullName evidence="1">Uncharacterized protein</fullName>
    </submittedName>
</protein>
<proteinExistence type="predicted"/>
<dbReference type="EMBL" id="KN768173">
    <property type="protein sequence ID" value="KIH47027.1"/>
    <property type="molecule type" value="Genomic_DNA"/>
</dbReference>
<dbReference type="AlphaFoldDB" id="A0A0C2CAZ6"/>
<name>A0A0C2CAZ6_9BILA</name>
<sequence>MATRRRYGTYGRAVTLPAPVLSPTGDWPRATELPWSFEADYFISGSHEDKIREMPMIRLFVMLKMAFMQIGNE</sequence>